<proteinExistence type="predicted"/>
<dbReference type="AlphaFoldDB" id="A0A0K2VYW3"/>
<dbReference type="EMBL" id="CCND01000015">
    <property type="protein sequence ID" value="CDX57542.1"/>
    <property type="molecule type" value="Genomic_DNA"/>
</dbReference>
<evidence type="ECO:0000313" key="1">
    <source>
        <dbReference type="EMBL" id="CDX57542.1"/>
    </source>
</evidence>
<evidence type="ECO:0000313" key="2">
    <source>
        <dbReference type="Proteomes" id="UP000182888"/>
    </source>
</evidence>
<gene>
    <name evidence="1" type="ORF">MPL1032_220047</name>
</gene>
<name>A0A0K2VYW3_MESPL</name>
<reference evidence="2" key="1">
    <citation type="submission" date="2014-08" db="EMBL/GenBank/DDBJ databases">
        <authorList>
            <person name="Edwards T."/>
        </authorList>
    </citation>
    <scope>NUCLEOTIDE SEQUENCE [LARGE SCALE GENOMIC DNA]</scope>
</reference>
<sequence length="145" mass="16410">MIFCHKAESISSGFADEPQDEDAQPVDFALANNWSKDLVLTKLSSEIAVTDIERLRSWVDVAVLFAKVVPARKRRFQFKMSAFMCDFACSLRHNFCRACDLNRRAASERHHSQEARRGRMFDVAAFRISSPQCHADAGHSRFAAA</sequence>
<dbReference type="Proteomes" id="UP000182888">
    <property type="component" value="Unassembled WGS sequence"/>
</dbReference>
<organism evidence="1 2">
    <name type="scientific">Mesorhizobium plurifarium</name>
    <dbReference type="NCBI Taxonomy" id="69974"/>
    <lineage>
        <taxon>Bacteria</taxon>
        <taxon>Pseudomonadati</taxon>
        <taxon>Pseudomonadota</taxon>
        <taxon>Alphaproteobacteria</taxon>
        <taxon>Hyphomicrobiales</taxon>
        <taxon>Phyllobacteriaceae</taxon>
        <taxon>Mesorhizobium</taxon>
    </lineage>
</organism>
<protein>
    <submittedName>
        <fullName evidence="1">Uncharacterized protein</fullName>
    </submittedName>
</protein>
<accession>A0A0K2VYW3</accession>